<dbReference type="PANTHER" id="PTHR47963:SF8">
    <property type="entry name" value="ATP-DEPENDENT RNA HELICASE DEAD"/>
    <property type="match status" value="1"/>
</dbReference>
<accession>A0AAV8UPW9</accession>
<dbReference type="InterPro" id="IPR050547">
    <property type="entry name" value="DEAD_box_RNA_helicases"/>
</dbReference>
<dbReference type="PANTHER" id="PTHR47963">
    <property type="entry name" value="DEAD-BOX ATP-DEPENDENT RNA HELICASE 47, MITOCHONDRIAL"/>
    <property type="match status" value="1"/>
</dbReference>
<feature type="compositionally biased region" description="Polar residues" evidence="6">
    <location>
        <begin position="617"/>
        <end position="628"/>
    </location>
</feature>
<feature type="compositionally biased region" description="Basic and acidic residues" evidence="6">
    <location>
        <begin position="536"/>
        <end position="558"/>
    </location>
</feature>
<feature type="region of interest" description="Disordered" evidence="6">
    <location>
        <begin position="536"/>
        <end position="689"/>
    </location>
</feature>
<feature type="compositionally biased region" description="Basic residues" evidence="6">
    <location>
        <begin position="566"/>
        <end position="575"/>
    </location>
</feature>
<organism evidence="9 10">
    <name type="scientific">Rhodosorus marinus</name>
    <dbReference type="NCBI Taxonomy" id="101924"/>
    <lineage>
        <taxon>Eukaryota</taxon>
        <taxon>Rhodophyta</taxon>
        <taxon>Stylonematophyceae</taxon>
        <taxon>Stylonematales</taxon>
        <taxon>Stylonemataceae</taxon>
        <taxon>Rhodosorus</taxon>
    </lineage>
</organism>
<dbReference type="GO" id="GO:0003724">
    <property type="term" value="F:RNA helicase activity"/>
    <property type="evidence" value="ECO:0007669"/>
    <property type="project" value="UniProtKB-EC"/>
</dbReference>
<dbReference type="AlphaFoldDB" id="A0AAV8UPW9"/>
<keyword evidence="5" id="KW-0067">ATP-binding</keyword>
<dbReference type="EC" id="3.6.4.13" evidence="1"/>
<dbReference type="CDD" id="cd18787">
    <property type="entry name" value="SF2_C_DEAD"/>
    <property type="match status" value="1"/>
</dbReference>
<evidence type="ECO:0000259" key="8">
    <source>
        <dbReference type="PROSITE" id="PS51194"/>
    </source>
</evidence>
<keyword evidence="3" id="KW-0378">Hydrolase</keyword>
<feature type="compositionally biased region" description="Basic residues" evidence="6">
    <location>
        <begin position="665"/>
        <end position="674"/>
    </location>
</feature>
<name>A0AAV8UPW9_9RHOD</name>
<protein>
    <recommendedName>
        <fullName evidence="1">RNA helicase</fullName>
        <ecNumber evidence="1">3.6.4.13</ecNumber>
    </recommendedName>
</protein>
<gene>
    <name evidence="9" type="ORF">NDN08_001118</name>
</gene>
<dbReference type="CDD" id="cd00268">
    <property type="entry name" value="DEADc"/>
    <property type="match status" value="1"/>
</dbReference>
<dbReference type="SUPFAM" id="SSF52540">
    <property type="entry name" value="P-loop containing nucleoside triphosphate hydrolases"/>
    <property type="match status" value="1"/>
</dbReference>
<keyword evidence="2" id="KW-0547">Nucleotide-binding</keyword>
<keyword evidence="4" id="KW-0347">Helicase</keyword>
<evidence type="ECO:0000256" key="3">
    <source>
        <dbReference type="ARBA" id="ARBA00022801"/>
    </source>
</evidence>
<evidence type="ECO:0000313" key="10">
    <source>
        <dbReference type="Proteomes" id="UP001157974"/>
    </source>
</evidence>
<feature type="domain" description="Helicase C-terminal" evidence="8">
    <location>
        <begin position="369"/>
        <end position="529"/>
    </location>
</feature>
<dbReference type="SMART" id="SM00490">
    <property type="entry name" value="HELICc"/>
    <property type="match status" value="1"/>
</dbReference>
<feature type="compositionally biased region" description="Basic and acidic residues" evidence="6">
    <location>
        <begin position="598"/>
        <end position="615"/>
    </location>
</feature>
<evidence type="ECO:0000256" key="6">
    <source>
        <dbReference type="SAM" id="MobiDB-lite"/>
    </source>
</evidence>
<dbReference type="InterPro" id="IPR044742">
    <property type="entry name" value="DEAD/DEAH_RhlB"/>
</dbReference>
<dbReference type="InterPro" id="IPR014001">
    <property type="entry name" value="Helicase_ATP-bd"/>
</dbReference>
<evidence type="ECO:0000313" key="9">
    <source>
        <dbReference type="EMBL" id="KAJ8904600.1"/>
    </source>
</evidence>
<dbReference type="Pfam" id="PF00270">
    <property type="entry name" value="DEAD"/>
    <property type="match status" value="1"/>
</dbReference>
<feature type="compositionally biased region" description="Basic and acidic residues" evidence="6">
    <location>
        <begin position="675"/>
        <end position="689"/>
    </location>
</feature>
<feature type="compositionally biased region" description="Basic and acidic residues" evidence="6">
    <location>
        <begin position="654"/>
        <end position="664"/>
    </location>
</feature>
<dbReference type="Gene3D" id="3.40.50.300">
    <property type="entry name" value="P-loop containing nucleotide triphosphate hydrolases"/>
    <property type="match status" value="2"/>
</dbReference>
<evidence type="ECO:0000256" key="1">
    <source>
        <dbReference type="ARBA" id="ARBA00012552"/>
    </source>
</evidence>
<dbReference type="Pfam" id="PF00271">
    <property type="entry name" value="Helicase_C"/>
    <property type="match status" value="1"/>
</dbReference>
<dbReference type="InterPro" id="IPR001650">
    <property type="entry name" value="Helicase_C-like"/>
</dbReference>
<dbReference type="GO" id="GO:0016787">
    <property type="term" value="F:hydrolase activity"/>
    <property type="evidence" value="ECO:0007669"/>
    <property type="project" value="UniProtKB-KW"/>
</dbReference>
<dbReference type="GO" id="GO:0003723">
    <property type="term" value="F:RNA binding"/>
    <property type="evidence" value="ECO:0007669"/>
    <property type="project" value="TreeGrafter"/>
</dbReference>
<dbReference type="Proteomes" id="UP001157974">
    <property type="component" value="Unassembled WGS sequence"/>
</dbReference>
<evidence type="ECO:0000256" key="4">
    <source>
        <dbReference type="ARBA" id="ARBA00022806"/>
    </source>
</evidence>
<comment type="caution">
    <text evidence="9">The sequence shown here is derived from an EMBL/GenBank/DDBJ whole genome shotgun (WGS) entry which is preliminary data.</text>
</comment>
<sequence>MELGFVGPLASLAAGYEDISSAVCFQRRQRLARSRTVLRAIEKDAVVGDIQEDHFEEIVVPEDEFDVVGNGGAPEKESQVLVLGDLDVDEESDEPKKWSHVIDVAAAEDGSILEDFFFEVLLESHDLQYTLTMDLEKPRPTKIQSAVVPWALEGRDIVICSHTGTGKTMAFLLPIIEQIEEASDEIQAMVNRVNMFNDRLITSTLFFFDVQIVAPTRELAIQISGECDKLIQRMDVRSIPLIGGANPARQIEKMKKLKPHIVVGTPGRLAELYESRKLKLSSVRMTVVDEVDQCLSQGFIDTISSLMKRVSHSNQLIFASATADRVSVRNFALKWMKEPMLVRVEAERRMPKNVNHHYCVVPKRKRIETLRKIAFSQEEQVGSVIAFVDSQSNVDTAAEALNRMGADSVVALRGDADKRERASVMQDFRNGKAKLLIATEIAARGLDLPDVSIVVNLDLPTDSDHYIHRAGRCGRAGAKGTVVSLTTKEKAFVVSKLEKEMGVDIIHSTVYGGKIIRAEELPEEVRKRRELSTEAYLSKKAENRGSKREGHTRTENKARPTSPLVNKKKKKKKDKKINDAEGVPPNKQTERSAMYKQNLKEVYRERKKKDGEGARGQRQNSLTTNSKRGASGPRSGKEPIVNEENDFYDDDDDLRASRTDDPSKKKQKPKRRPRNMRDRASDEKWVGNR</sequence>
<feature type="domain" description="Helicase ATP-binding" evidence="7">
    <location>
        <begin position="148"/>
        <end position="341"/>
    </location>
</feature>
<evidence type="ECO:0000256" key="5">
    <source>
        <dbReference type="ARBA" id="ARBA00022840"/>
    </source>
</evidence>
<dbReference type="GO" id="GO:0005524">
    <property type="term" value="F:ATP binding"/>
    <property type="evidence" value="ECO:0007669"/>
    <property type="project" value="UniProtKB-KW"/>
</dbReference>
<feature type="compositionally biased region" description="Acidic residues" evidence="6">
    <location>
        <begin position="641"/>
        <end position="653"/>
    </location>
</feature>
<dbReference type="PROSITE" id="PS51194">
    <property type="entry name" value="HELICASE_CTER"/>
    <property type="match status" value="1"/>
</dbReference>
<evidence type="ECO:0000259" key="7">
    <source>
        <dbReference type="PROSITE" id="PS51192"/>
    </source>
</evidence>
<dbReference type="PROSITE" id="PS51192">
    <property type="entry name" value="HELICASE_ATP_BIND_1"/>
    <property type="match status" value="1"/>
</dbReference>
<dbReference type="EMBL" id="JAMWBK010000005">
    <property type="protein sequence ID" value="KAJ8904600.1"/>
    <property type="molecule type" value="Genomic_DNA"/>
</dbReference>
<dbReference type="SMART" id="SM00487">
    <property type="entry name" value="DEXDc"/>
    <property type="match status" value="1"/>
</dbReference>
<dbReference type="InterPro" id="IPR027417">
    <property type="entry name" value="P-loop_NTPase"/>
</dbReference>
<reference evidence="9 10" key="1">
    <citation type="journal article" date="2023" name="Nat. Commun.">
        <title>Origin of minicircular mitochondrial genomes in red algae.</title>
        <authorList>
            <person name="Lee Y."/>
            <person name="Cho C.H."/>
            <person name="Lee Y.M."/>
            <person name="Park S.I."/>
            <person name="Yang J.H."/>
            <person name="West J.A."/>
            <person name="Bhattacharya D."/>
            <person name="Yoon H.S."/>
        </authorList>
    </citation>
    <scope>NUCLEOTIDE SEQUENCE [LARGE SCALE GENOMIC DNA]</scope>
    <source>
        <strain evidence="9 10">CCMP1338</strain>
        <tissue evidence="9">Whole cell</tissue>
    </source>
</reference>
<dbReference type="InterPro" id="IPR011545">
    <property type="entry name" value="DEAD/DEAH_box_helicase_dom"/>
</dbReference>
<keyword evidence="10" id="KW-1185">Reference proteome</keyword>
<evidence type="ECO:0000256" key="2">
    <source>
        <dbReference type="ARBA" id="ARBA00022741"/>
    </source>
</evidence>
<proteinExistence type="predicted"/>